<sequence>MKNSLELGLIGNCQISALIDDRGEIVWHCLPRFDGDPIFCSLLNEHPDGKGHGYCTIELLDQVSAQQSYLPNTAVLVTRLTDKHGAAIEVTDFAPRFHQYGRMFMPMMLIRQLRRLNGTPRIYVRVRPLCEYGSQSCTTTHGSHHIRYVAPSWIMRLTTDISVTAVIQEIPFFLENKATLILSTDETITDPINELSHRFLNETIAHWRDWVRDLSIPFEWQDEVIRAAISLKLNTFEDTGAIIAAMTTSIPEAPDSKRNWDYRYCWLRDSYFVVNALNRLSTTNTMERYLSYLINVVAGRSTDHIQPVYGIDGRARLDECEIKSLPGYRGMGPVRIGNQACEQIQHDVYGSAILAVAHVFFDRRLAHKGGVPLFKRLELLGDTAIAVHDQPDSGPWEARKALRVHTFSSIMCWAACDRLARIAHHLGIVDRAVYWRNQADKIHNTICNRAWNEKKQSFAASFEGDTLDASLLLIHDTGFLPANDPRFIKTVTAIEKELKHGSYIYRYIETDDFGIPQNAFVVCTFWYIYALAALNRNDEARTLFENLLSRRNRHGFLAEHIDPPTGEPWGNFVQTYSMVGLINSAIRLSKRWDSAF</sequence>
<proteinExistence type="predicted"/>
<evidence type="ECO:0000259" key="2">
    <source>
        <dbReference type="Pfam" id="PF19291"/>
    </source>
</evidence>
<name>A0A0W8FKQ7_9ZZZZ</name>
<dbReference type="GO" id="GO:0004339">
    <property type="term" value="F:glucan 1,4-alpha-glucosidase activity"/>
    <property type="evidence" value="ECO:0007669"/>
    <property type="project" value="UniProtKB-EC"/>
</dbReference>
<dbReference type="PANTHER" id="PTHR31616">
    <property type="entry name" value="TREHALASE"/>
    <property type="match status" value="1"/>
</dbReference>
<feature type="domain" description="GH15-like" evidence="1">
    <location>
        <begin position="224"/>
        <end position="584"/>
    </location>
</feature>
<feature type="domain" description="Trehalase-like N-terminal" evidence="2">
    <location>
        <begin position="7"/>
        <end position="148"/>
    </location>
</feature>
<dbReference type="InterPro" id="IPR012341">
    <property type="entry name" value="6hp_glycosidase-like_sf"/>
</dbReference>
<dbReference type="PANTHER" id="PTHR31616:SF0">
    <property type="entry name" value="GLUCAN 1,4-ALPHA-GLUCOSIDASE"/>
    <property type="match status" value="1"/>
</dbReference>
<organism evidence="3">
    <name type="scientific">hydrocarbon metagenome</name>
    <dbReference type="NCBI Taxonomy" id="938273"/>
    <lineage>
        <taxon>unclassified sequences</taxon>
        <taxon>metagenomes</taxon>
        <taxon>ecological metagenomes</taxon>
    </lineage>
</organism>
<dbReference type="Pfam" id="PF19291">
    <property type="entry name" value="TREH_N"/>
    <property type="match status" value="1"/>
</dbReference>
<comment type="caution">
    <text evidence="3">The sequence shown here is derived from an EMBL/GenBank/DDBJ whole genome shotgun (WGS) entry which is preliminary data.</text>
</comment>
<dbReference type="AlphaFoldDB" id="A0A0W8FKQ7"/>
<dbReference type="InterPro" id="IPR011613">
    <property type="entry name" value="GH15-like"/>
</dbReference>
<reference evidence="3" key="1">
    <citation type="journal article" date="2015" name="Proc. Natl. Acad. Sci. U.S.A.">
        <title>Networks of energetic and metabolic interactions define dynamics in microbial communities.</title>
        <authorList>
            <person name="Embree M."/>
            <person name="Liu J.K."/>
            <person name="Al-Bassam M.M."/>
            <person name="Zengler K."/>
        </authorList>
    </citation>
    <scope>NUCLEOTIDE SEQUENCE</scope>
</reference>
<protein>
    <submittedName>
        <fullName evidence="3">Glucoamylase</fullName>
        <ecNumber evidence="3">3.2.1.3</ecNumber>
    </submittedName>
</protein>
<dbReference type="EMBL" id="LNQE01001062">
    <property type="protein sequence ID" value="KUG21436.1"/>
    <property type="molecule type" value="Genomic_DNA"/>
</dbReference>
<accession>A0A0W8FKQ7</accession>
<dbReference type="EC" id="3.2.1.3" evidence="3"/>
<dbReference type="Pfam" id="PF00723">
    <property type="entry name" value="Glyco_hydro_15"/>
    <property type="match status" value="1"/>
</dbReference>
<evidence type="ECO:0000313" key="3">
    <source>
        <dbReference type="EMBL" id="KUG21436.1"/>
    </source>
</evidence>
<keyword evidence="3" id="KW-0378">Hydrolase</keyword>
<dbReference type="InterPro" id="IPR045582">
    <property type="entry name" value="Trehalase-like_N"/>
</dbReference>
<keyword evidence="3" id="KW-0326">Glycosidase</keyword>
<gene>
    <name evidence="3" type="ORF">ASZ90_008792</name>
</gene>
<dbReference type="InterPro" id="IPR008928">
    <property type="entry name" value="6-hairpin_glycosidase_sf"/>
</dbReference>
<evidence type="ECO:0000259" key="1">
    <source>
        <dbReference type="Pfam" id="PF00723"/>
    </source>
</evidence>
<dbReference type="SUPFAM" id="SSF48208">
    <property type="entry name" value="Six-hairpin glycosidases"/>
    <property type="match status" value="1"/>
</dbReference>
<dbReference type="Gene3D" id="1.50.10.10">
    <property type="match status" value="1"/>
</dbReference>
<dbReference type="GO" id="GO:0005975">
    <property type="term" value="P:carbohydrate metabolic process"/>
    <property type="evidence" value="ECO:0007669"/>
    <property type="project" value="InterPro"/>
</dbReference>